<evidence type="ECO:0000256" key="3">
    <source>
        <dbReference type="SAM" id="MobiDB-lite"/>
    </source>
</evidence>
<dbReference type="Ensembl" id="ENSHCOT00000028590.1">
    <property type="protein sequence ID" value="ENSHCOP00000016701.1"/>
    <property type="gene ID" value="ENSHCOG00000020496.1"/>
</dbReference>
<feature type="region of interest" description="Disordered" evidence="3">
    <location>
        <begin position="381"/>
        <end position="406"/>
    </location>
</feature>
<reference evidence="6" key="2">
    <citation type="submission" date="2025-09" db="UniProtKB">
        <authorList>
            <consortium name="Ensembl"/>
        </authorList>
    </citation>
    <scope>IDENTIFICATION</scope>
</reference>
<feature type="chain" id="PRO_5018522540" evidence="4">
    <location>
        <begin position="20"/>
        <end position="441"/>
    </location>
</feature>
<evidence type="ECO:0000256" key="1">
    <source>
        <dbReference type="ARBA" id="ARBA00004613"/>
    </source>
</evidence>
<feature type="compositionally biased region" description="Low complexity" evidence="3">
    <location>
        <begin position="228"/>
        <end position="248"/>
    </location>
</feature>
<dbReference type="GO" id="GO:0050482">
    <property type="term" value="P:arachidonate secretion"/>
    <property type="evidence" value="ECO:0007669"/>
    <property type="project" value="InterPro"/>
</dbReference>
<comment type="subcellular location">
    <subcellularLocation>
        <location evidence="1">Secreted</location>
    </subcellularLocation>
</comment>
<dbReference type="PROSITE" id="PS00118">
    <property type="entry name" value="PA2_HIS"/>
    <property type="match status" value="1"/>
</dbReference>
<dbReference type="GeneTree" id="ENSGT00940000165341"/>
<proteinExistence type="predicted"/>
<evidence type="ECO:0000256" key="4">
    <source>
        <dbReference type="SAM" id="SignalP"/>
    </source>
</evidence>
<feature type="compositionally biased region" description="Basic and acidic residues" evidence="3">
    <location>
        <begin position="43"/>
        <end position="62"/>
    </location>
</feature>
<evidence type="ECO:0000313" key="7">
    <source>
        <dbReference type="Proteomes" id="UP000264820"/>
    </source>
</evidence>
<dbReference type="STRING" id="109280.ENSHCOP00000016701"/>
<sequence length="441" mass="47594">MWWVVLVLLSCQDRELAVGAGVGPSRGRRSEDSGGPRGAEPLTRADEAERRGRFGDPPEATRRAKRGFTYPGTLWCGAGNMADHYDQLGRTLPTDRCCRTHDHCPHVIHAFSSKYGHTNFKWHSISHCDCDEALKGCLRRANDTSSRVVGQAFFNVIGAPCFQLVYEERCAERRWYGPPRTHSAGAPGVSSALTVQIPKSAVRPTDLQSVLSIQVVPTSQQVPREEISQSAIDSKSSPSATSTPASQAQRGPASSGSTVQPVRQKPTVPGPPGTPEVKRNRSGERGDSEGRKKERKARPHPGAPSVTPAGPTQSRDIVPAVGIRKRQMSGRSAQRMKAASESVPLASLASSAAAADPFGSLARRTGPRKLGRNAALVNAHRGFATSEFPNLTSAPEEGAEKRRAGVSAARLASAVRRSMERAEERFAWKKRRKATGSIRPH</sequence>
<dbReference type="AlphaFoldDB" id="A0A3Q2YFD4"/>
<evidence type="ECO:0000313" key="6">
    <source>
        <dbReference type="Ensembl" id="ENSHCOP00000016701.1"/>
    </source>
</evidence>
<feature type="region of interest" description="Disordered" evidence="3">
    <location>
        <begin position="20"/>
        <end position="64"/>
    </location>
</feature>
<dbReference type="PANTHER" id="PTHR12253">
    <property type="entry name" value="RH14732P"/>
    <property type="match status" value="1"/>
</dbReference>
<feature type="compositionally biased region" description="Basic and acidic residues" evidence="3">
    <location>
        <begin position="276"/>
        <end position="292"/>
    </location>
</feature>
<feature type="region of interest" description="Disordered" evidence="3">
    <location>
        <begin position="217"/>
        <end position="343"/>
    </location>
</feature>
<dbReference type="GO" id="GO:0004623">
    <property type="term" value="F:phospholipase A2 activity"/>
    <property type="evidence" value="ECO:0007669"/>
    <property type="project" value="InterPro"/>
</dbReference>
<reference evidence="6" key="1">
    <citation type="submission" date="2025-08" db="UniProtKB">
        <authorList>
            <consortium name="Ensembl"/>
        </authorList>
    </citation>
    <scope>IDENTIFICATION</scope>
</reference>
<feature type="region of interest" description="Disordered" evidence="3">
    <location>
        <begin position="351"/>
        <end position="370"/>
    </location>
</feature>
<dbReference type="CDD" id="cd04704">
    <property type="entry name" value="PLA2_bee_venom_like"/>
    <property type="match status" value="1"/>
</dbReference>
<evidence type="ECO:0000256" key="2">
    <source>
        <dbReference type="ARBA" id="ARBA00022525"/>
    </source>
</evidence>
<keyword evidence="4" id="KW-0732">Signal</keyword>
<accession>A0A3Q2YFD4</accession>
<dbReference type="InterPro" id="IPR016090">
    <property type="entry name" value="PLA2-like_dom"/>
</dbReference>
<dbReference type="InterPro" id="IPR036444">
    <property type="entry name" value="PLipase_A2_dom_sf"/>
</dbReference>
<dbReference type="GO" id="GO:0005576">
    <property type="term" value="C:extracellular region"/>
    <property type="evidence" value="ECO:0007669"/>
    <property type="project" value="UniProtKB-SubCell"/>
</dbReference>
<dbReference type="Proteomes" id="UP000264820">
    <property type="component" value="Unplaced"/>
</dbReference>
<feature type="compositionally biased region" description="Polar residues" evidence="3">
    <location>
        <begin position="252"/>
        <end position="261"/>
    </location>
</feature>
<feature type="signal peptide" evidence="4">
    <location>
        <begin position="1"/>
        <end position="19"/>
    </location>
</feature>
<feature type="domain" description="Phospholipase A2-like central" evidence="5">
    <location>
        <begin position="54"/>
        <end position="171"/>
    </location>
</feature>
<name>A0A3Q2YFD4_HIPCM</name>
<organism evidence="6 7">
    <name type="scientific">Hippocampus comes</name>
    <name type="common">Tiger tail seahorse</name>
    <dbReference type="NCBI Taxonomy" id="109280"/>
    <lineage>
        <taxon>Eukaryota</taxon>
        <taxon>Metazoa</taxon>
        <taxon>Chordata</taxon>
        <taxon>Craniata</taxon>
        <taxon>Vertebrata</taxon>
        <taxon>Euteleostomi</taxon>
        <taxon>Actinopterygii</taxon>
        <taxon>Neopterygii</taxon>
        <taxon>Teleostei</taxon>
        <taxon>Neoteleostei</taxon>
        <taxon>Acanthomorphata</taxon>
        <taxon>Syngnathiaria</taxon>
        <taxon>Syngnathiformes</taxon>
        <taxon>Syngnathoidei</taxon>
        <taxon>Syngnathidae</taxon>
        <taxon>Hippocampus</taxon>
    </lineage>
</organism>
<dbReference type="SMART" id="SM00085">
    <property type="entry name" value="PA2c"/>
    <property type="match status" value="1"/>
</dbReference>
<keyword evidence="2" id="KW-0964">Secreted</keyword>
<dbReference type="GO" id="GO:0006644">
    <property type="term" value="P:phospholipid metabolic process"/>
    <property type="evidence" value="ECO:0007669"/>
    <property type="project" value="InterPro"/>
</dbReference>
<dbReference type="SUPFAM" id="SSF48619">
    <property type="entry name" value="Phospholipase A2, PLA2"/>
    <property type="match status" value="1"/>
</dbReference>
<evidence type="ECO:0000259" key="5">
    <source>
        <dbReference type="SMART" id="SM00085"/>
    </source>
</evidence>
<dbReference type="Gene3D" id="1.20.90.10">
    <property type="entry name" value="Phospholipase A2 domain"/>
    <property type="match status" value="1"/>
</dbReference>
<protein>
    <submittedName>
        <fullName evidence="6">Mediator of DNA damage checkpoint protein 1-like</fullName>
    </submittedName>
</protein>
<dbReference type="Pfam" id="PF05826">
    <property type="entry name" value="Phospholip_A2_2"/>
    <property type="match status" value="1"/>
</dbReference>
<dbReference type="InterPro" id="IPR033113">
    <property type="entry name" value="PLA2_histidine"/>
</dbReference>
<keyword evidence="7" id="KW-1185">Reference proteome</keyword>